<dbReference type="PANTHER" id="PTHR35563:SF2">
    <property type="entry name" value="BARREL METAL-DEPENDENT HYDROLASE, PUTATIVE (AFU_ORTHOLOGUE AFUA_1G16240)-RELATED"/>
    <property type="match status" value="1"/>
</dbReference>
<keyword evidence="3" id="KW-1185">Reference proteome</keyword>
<dbReference type="Proteomes" id="UP000254569">
    <property type="component" value="Unassembled WGS sequence"/>
</dbReference>
<name>A0A379M3G7_9NOCA</name>
<proteinExistence type="predicted"/>
<evidence type="ECO:0000259" key="1">
    <source>
        <dbReference type="Pfam" id="PF04909"/>
    </source>
</evidence>
<feature type="domain" description="Amidohydrolase-related" evidence="1">
    <location>
        <begin position="19"/>
        <end position="261"/>
    </location>
</feature>
<keyword evidence="2" id="KW-0378">Hydrolase</keyword>
<gene>
    <name evidence="2" type="ORF">NCTC13296_03753</name>
</gene>
<protein>
    <submittedName>
        <fullName evidence="2">2-pyrone-4,6-dicarboxylic acid hydrolase</fullName>
    </submittedName>
</protein>
<dbReference type="Gene3D" id="3.20.20.140">
    <property type="entry name" value="Metal-dependent hydrolases"/>
    <property type="match status" value="1"/>
</dbReference>
<reference evidence="2 3" key="1">
    <citation type="submission" date="2018-06" db="EMBL/GenBank/DDBJ databases">
        <authorList>
            <consortium name="Pathogen Informatics"/>
            <person name="Doyle S."/>
        </authorList>
    </citation>
    <scope>NUCLEOTIDE SEQUENCE [LARGE SCALE GENOMIC DNA]</scope>
    <source>
        <strain evidence="2 3">NCTC13296</strain>
    </source>
</reference>
<dbReference type="GO" id="GO:0016787">
    <property type="term" value="F:hydrolase activity"/>
    <property type="evidence" value="ECO:0007669"/>
    <property type="project" value="UniProtKB-KW"/>
</dbReference>
<dbReference type="InterPro" id="IPR052358">
    <property type="entry name" value="Aro_Compnd_Degr_Hydrolases"/>
</dbReference>
<organism evidence="2 3">
    <name type="scientific">Rhodococcus gordoniae</name>
    <dbReference type="NCBI Taxonomy" id="223392"/>
    <lineage>
        <taxon>Bacteria</taxon>
        <taxon>Bacillati</taxon>
        <taxon>Actinomycetota</taxon>
        <taxon>Actinomycetes</taxon>
        <taxon>Mycobacteriales</taxon>
        <taxon>Nocardiaceae</taxon>
        <taxon>Rhodococcus</taxon>
    </lineage>
</organism>
<evidence type="ECO:0000313" key="3">
    <source>
        <dbReference type="Proteomes" id="UP000254569"/>
    </source>
</evidence>
<dbReference type="OrthoDB" id="5450317at2"/>
<dbReference type="RefSeq" id="WP_064064362.1">
    <property type="nucleotide sequence ID" value="NZ_LPZN01000034.1"/>
</dbReference>
<dbReference type="InterPro" id="IPR006680">
    <property type="entry name" value="Amidohydro-rel"/>
</dbReference>
<evidence type="ECO:0000313" key="2">
    <source>
        <dbReference type="EMBL" id="SUE16859.1"/>
    </source>
</evidence>
<accession>A0A379M3G7</accession>
<dbReference type="InterPro" id="IPR032466">
    <property type="entry name" value="Metal_Hydrolase"/>
</dbReference>
<dbReference type="PANTHER" id="PTHR35563">
    <property type="entry name" value="BARREL METAL-DEPENDENT HYDROLASE, PUTATIVE (AFU_ORTHOLOGUE AFUA_1G16240)-RELATED"/>
    <property type="match status" value="1"/>
</dbReference>
<dbReference type="EMBL" id="UGVI01000001">
    <property type="protein sequence ID" value="SUE16859.1"/>
    <property type="molecule type" value="Genomic_DNA"/>
</dbReference>
<dbReference type="Pfam" id="PF04909">
    <property type="entry name" value="Amidohydro_2"/>
    <property type="match status" value="1"/>
</dbReference>
<sequence>MIRKLSLLRRDSYREEMFDAHLHIIDPRFPLVENDGYLPEPFTVDDYLARVAHLGVTGGAVVSASFQAFDHSYLLDALDRLGPSFVGVVHLPVTASDHEIVRLDAAGVRAVRFNVRRGGSATLSELDRLARRVHDLVGWHAELYIDARDLADVHSTIAALPAVSIDHLGLSRDGLPSLLRLVDSGVHVKATGFGRLDFPVADALRALAEANPAALVFGTDLPSTRAPRPFRDTDITLVEDALGDDLADAVLRRNASGLYRIETETAPGTSVSR</sequence>
<dbReference type="AlphaFoldDB" id="A0A379M3G7"/>
<dbReference type="SUPFAM" id="SSF51556">
    <property type="entry name" value="Metallo-dependent hydrolases"/>
    <property type="match status" value="1"/>
</dbReference>